<comment type="subcellular location">
    <subcellularLocation>
        <location evidence="1">Endoplasmic reticulum membrane</location>
        <topology evidence="1">Peripheral membrane protein</topology>
        <orientation evidence="1">Cytoplasmic side</orientation>
    </subcellularLocation>
    <subcellularLocation>
        <location evidence="2">Mitochondrion outer membrane</location>
        <topology evidence="2">Peripheral membrane protein</topology>
        <orientation evidence="2">Cytoplasmic side</orientation>
    </subcellularLocation>
</comment>
<evidence type="ECO:0000256" key="12">
    <source>
        <dbReference type="ARBA" id="ARBA00023128"/>
    </source>
</evidence>
<dbReference type="GO" id="GO:0006915">
    <property type="term" value="P:apoptotic process"/>
    <property type="evidence" value="ECO:0007669"/>
    <property type="project" value="UniProtKB-KW"/>
</dbReference>
<evidence type="ECO:0000256" key="6">
    <source>
        <dbReference type="ARBA" id="ARBA00022737"/>
    </source>
</evidence>
<evidence type="ECO:0000256" key="17">
    <source>
        <dbReference type="SAM" id="MobiDB-lite"/>
    </source>
</evidence>
<feature type="region of interest" description="Disordered" evidence="17">
    <location>
        <begin position="100"/>
        <end position="349"/>
    </location>
</feature>
<evidence type="ECO:0000259" key="18">
    <source>
        <dbReference type="Pfam" id="PF10488"/>
    </source>
</evidence>
<evidence type="ECO:0000256" key="11">
    <source>
        <dbReference type="ARBA" id="ARBA00023016"/>
    </source>
</evidence>
<keyword evidence="11" id="KW-0346">Stress response</keyword>
<feature type="compositionally biased region" description="Acidic residues" evidence="17">
    <location>
        <begin position="151"/>
        <end position="203"/>
    </location>
</feature>
<keyword evidence="20" id="KW-1185">Reference proteome</keyword>
<dbReference type="GO" id="GO:0006417">
    <property type="term" value="P:regulation of translation"/>
    <property type="evidence" value="ECO:0007669"/>
    <property type="project" value="UniProtKB-KW"/>
</dbReference>
<evidence type="ECO:0000256" key="7">
    <source>
        <dbReference type="ARBA" id="ARBA00022787"/>
    </source>
</evidence>
<feature type="compositionally biased region" description="Basic and acidic residues" evidence="17">
    <location>
        <begin position="319"/>
        <end position="328"/>
    </location>
</feature>
<evidence type="ECO:0000256" key="15">
    <source>
        <dbReference type="ARBA" id="ARBA00042438"/>
    </source>
</evidence>
<proteinExistence type="inferred from homology"/>
<evidence type="ECO:0000313" key="20">
    <source>
        <dbReference type="Proteomes" id="UP001591681"/>
    </source>
</evidence>
<feature type="compositionally biased region" description="Acidic residues" evidence="17">
    <location>
        <begin position="233"/>
        <end position="255"/>
    </location>
</feature>
<comment type="subunit">
    <text evidence="16">Interacts with PPP1CA. Interacts with EIF2S1. Interacts with PCNA. Interacts with LYN and KMT2A/MLL1. Interacts with PPP1R1A and SMARCB1. Interacts with SMAD7. Interacts with BAG1. Interacts with NOX4.</text>
</comment>
<evidence type="ECO:0000256" key="10">
    <source>
        <dbReference type="ARBA" id="ARBA00022845"/>
    </source>
</evidence>
<evidence type="ECO:0000256" key="3">
    <source>
        <dbReference type="ARBA" id="ARBA00010161"/>
    </source>
</evidence>
<evidence type="ECO:0000313" key="19">
    <source>
        <dbReference type="EMBL" id="KAL2078976.1"/>
    </source>
</evidence>
<feature type="compositionally biased region" description="Basic and acidic residues" evidence="17">
    <location>
        <begin position="137"/>
        <end position="150"/>
    </location>
</feature>
<sequence>MAPEAIHPQVLSHQCDLTRAQFQLSSMKMTTLSASLPVAAESLPDPPPVVFPMLRNLRMFLWGAFHRVIRHFWAAKELFSHTRFWLFLCSCHRAVATGMKGEAEKSIEGRGGERRPGAEVRRRDQVSSSMSETQGQVEREALKRKCMKVDQEEEREGLAEDWEEGSTDEEDEYNDWDQLEEESECDWVEWESEDDEEDEDEDVDVHQQTGPNASCTEVPISLCSKQPSNQGELEGEGDDEDDDDSDWSDDDDSETSVESVELWESFLHSDDPYNPLSFSSTTHTSPAKTPNNTHTSPAKPLDATHTSPAKPLDATHTSSSREKRRADEQQEEEKQEDKQHSSRNFKQHKKVRFSDEVSVRPLVVWAFASRAARDGSCWMQMARDRHRFRRRVEEAGRVIGPCLSPQHRRLVWERLHNSAL</sequence>
<evidence type="ECO:0000256" key="8">
    <source>
        <dbReference type="ARBA" id="ARBA00022824"/>
    </source>
</evidence>
<evidence type="ECO:0000256" key="9">
    <source>
        <dbReference type="ARBA" id="ARBA00022843"/>
    </source>
</evidence>
<evidence type="ECO:0000256" key="2">
    <source>
        <dbReference type="ARBA" id="ARBA00004570"/>
    </source>
</evidence>
<evidence type="ECO:0000256" key="14">
    <source>
        <dbReference type="ARBA" id="ARBA00040008"/>
    </source>
</evidence>
<dbReference type="EMBL" id="JBHFQA010000022">
    <property type="protein sequence ID" value="KAL2078976.1"/>
    <property type="molecule type" value="Genomic_DNA"/>
</dbReference>
<name>A0ABD1IXE3_9TELE</name>
<dbReference type="Pfam" id="PF10488">
    <property type="entry name" value="PP1c_bdg"/>
    <property type="match status" value="1"/>
</dbReference>
<comment type="caution">
    <text evidence="19">The sequence shown here is derived from an EMBL/GenBank/DDBJ whole genome shotgun (WGS) entry which is preliminary data.</text>
</comment>
<evidence type="ECO:0000256" key="13">
    <source>
        <dbReference type="ARBA" id="ARBA00023136"/>
    </source>
</evidence>
<dbReference type="PANTHER" id="PTHR16489">
    <property type="entry name" value="GH11727P"/>
    <property type="match status" value="1"/>
</dbReference>
<feature type="compositionally biased region" description="Polar residues" evidence="17">
    <location>
        <begin position="276"/>
        <end position="296"/>
    </location>
</feature>
<accession>A0ABD1IXE3</accession>
<dbReference type="InterPro" id="IPR019523">
    <property type="entry name" value="Prot_Pase1_reg-su15A/B_C"/>
</dbReference>
<keyword evidence="13" id="KW-0472">Membrane</keyword>
<feature type="compositionally biased region" description="Basic and acidic residues" evidence="17">
    <location>
        <begin position="101"/>
        <end position="125"/>
    </location>
</feature>
<feature type="compositionally biased region" description="Polar residues" evidence="17">
    <location>
        <begin position="206"/>
        <end position="215"/>
    </location>
</feature>
<reference evidence="19 20" key="1">
    <citation type="submission" date="2024-09" db="EMBL/GenBank/DDBJ databases">
        <title>A chromosome-level genome assembly of Gray's grenadier anchovy, Coilia grayii.</title>
        <authorList>
            <person name="Fu Z."/>
        </authorList>
    </citation>
    <scope>NUCLEOTIDE SEQUENCE [LARGE SCALE GENOMIC DNA]</scope>
    <source>
        <strain evidence="19">G4</strain>
        <tissue evidence="19">Muscle</tissue>
    </source>
</reference>
<evidence type="ECO:0000256" key="5">
    <source>
        <dbReference type="ARBA" id="ARBA00022703"/>
    </source>
</evidence>
<protein>
    <recommendedName>
        <fullName evidence="14">Protein phosphatase 1 regulatory subunit 15A</fullName>
    </recommendedName>
    <alternativeName>
        <fullName evidence="15">Growth arrest and DNA damage-inducible protein GADD34</fullName>
    </alternativeName>
</protein>
<keyword evidence="10" id="KW-0810">Translation regulation</keyword>
<keyword evidence="4" id="KW-0597">Phosphoprotein</keyword>
<gene>
    <name evidence="19" type="ORF">ACEWY4_024720</name>
</gene>
<dbReference type="GO" id="GO:0005741">
    <property type="term" value="C:mitochondrial outer membrane"/>
    <property type="evidence" value="ECO:0007669"/>
    <property type="project" value="UniProtKB-SubCell"/>
</dbReference>
<dbReference type="Proteomes" id="UP001591681">
    <property type="component" value="Unassembled WGS sequence"/>
</dbReference>
<comment type="similarity">
    <text evidence="3">Belongs to the PPP1R15 family.</text>
</comment>
<feature type="domain" description="Protein phosphatase 1 regulatory subunit 15A/B C-terminal" evidence="18">
    <location>
        <begin position="223"/>
        <end position="415"/>
    </location>
</feature>
<dbReference type="AlphaFoldDB" id="A0ABD1IXE3"/>
<keyword evidence="12" id="KW-0496">Mitochondrion</keyword>
<keyword evidence="8" id="KW-0256">Endoplasmic reticulum</keyword>
<evidence type="ECO:0000256" key="1">
    <source>
        <dbReference type="ARBA" id="ARBA00004397"/>
    </source>
</evidence>
<feature type="compositionally biased region" description="Polar residues" evidence="17">
    <location>
        <begin position="126"/>
        <end position="136"/>
    </location>
</feature>
<keyword evidence="9" id="KW-0832">Ubl conjugation</keyword>
<keyword evidence="7" id="KW-1000">Mitochondrion outer membrane</keyword>
<evidence type="ECO:0000256" key="4">
    <source>
        <dbReference type="ARBA" id="ARBA00022553"/>
    </source>
</evidence>
<dbReference type="InterPro" id="IPR051254">
    <property type="entry name" value="PPP1R15"/>
</dbReference>
<dbReference type="GO" id="GO:0005789">
    <property type="term" value="C:endoplasmic reticulum membrane"/>
    <property type="evidence" value="ECO:0007669"/>
    <property type="project" value="UniProtKB-SubCell"/>
</dbReference>
<organism evidence="19 20">
    <name type="scientific">Coilia grayii</name>
    <name type="common">Gray's grenadier anchovy</name>
    <dbReference type="NCBI Taxonomy" id="363190"/>
    <lineage>
        <taxon>Eukaryota</taxon>
        <taxon>Metazoa</taxon>
        <taxon>Chordata</taxon>
        <taxon>Craniata</taxon>
        <taxon>Vertebrata</taxon>
        <taxon>Euteleostomi</taxon>
        <taxon>Actinopterygii</taxon>
        <taxon>Neopterygii</taxon>
        <taxon>Teleostei</taxon>
        <taxon>Clupei</taxon>
        <taxon>Clupeiformes</taxon>
        <taxon>Clupeoidei</taxon>
        <taxon>Engraulidae</taxon>
        <taxon>Coilinae</taxon>
        <taxon>Coilia</taxon>
    </lineage>
</organism>
<evidence type="ECO:0000256" key="16">
    <source>
        <dbReference type="ARBA" id="ARBA00047011"/>
    </source>
</evidence>
<dbReference type="PANTHER" id="PTHR16489:SF14">
    <property type="entry name" value="PROTEIN PHOSPHATASE 1 REGULATORY SUBUNIT 15A"/>
    <property type="match status" value="1"/>
</dbReference>
<keyword evidence="5" id="KW-0053">Apoptosis</keyword>
<keyword evidence="6" id="KW-0677">Repeat</keyword>